<dbReference type="Proteomes" id="UP000773614">
    <property type="component" value="Unassembled WGS sequence"/>
</dbReference>
<feature type="transmembrane region" description="Helical" evidence="2">
    <location>
        <begin position="137"/>
        <end position="153"/>
    </location>
</feature>
<feature type="transmembrane region" description="Helical" evidence="2">
    <location>
        <begin position="387"/>
        <end position="408"/>
    </location>
</feature>
<proteinExistence type="predicted"/>
<feature type="transmembrane region" description="Helical" evidence="2">
    <location>
        <begin position="289"/>
        <end position="313"/>
    </location>
</feature>
<feature type="transmembrane region" description="Helical" evidence="2">
    <location>
        <begin position="196"/>
        <end position="215"/>
    </location>
</feature>
<feature type="region of interest" description="Disordered" evidence="1">
    <location>
        <begin position="1"/>
        <end position="26"/>
    </location>
</feature>
<protein>
    <submittedName>
        <fullName evidence="3">NnrS family protein</fullName>
    </submittedName>
</protein>
<dbReference type="AlphaFoldDB" id="A0A964T6X1"/>
<feature type="transmembrane region" description="Helical" evidence="2">
    <location>
        <begin position="236"/>
        <end position="255"/>
    </location>
</feature>
<keyword evidence="2" id="KW-0472">Membrane</keyword>
<feature type="transmembrane region" description="Helical" evidence="2">
    <location>
        <begin position="44"/>
        <end position="64"/>
    </location>
</feature>
<feature type="transmembrane region" description="Helical" evidence="2">
    <location>
        <begin position="114"/>
        <end position="131"/>
    </location>
</feature>
<comment type="caution">
    <text evidence="3">The sequence shown here is derived from an EMBL/GenBank/DDBJ whole genome shotgun (WGS) entry which is preliminary data.</text>
</comment>
<keyword evidence="4" id="KW-1185">Reference proteome</keyword>
<evidence type="ECO:0000313" key="4">
    <source>
        <dbReference type="Proteomes" id="UP000773614"/>
    </source>
</evidence>
<dbReference type="OrthoDB" id="9770040at2"/>
<feature type="transmembrane region" description="Helical" evidence="2">
    <location>
        <begin position="358"/>
        <end position="381"/>
    </location>
</feature>
<evidence type="ECO:0000256" key="2">
    <source>
        <dbReference type="SAM" id="Phobius"/>
    </source>
</evidence>
<evidence type="ECO:0000313" key="3">
    <source>
        <dbReference type="EMBL" id="MYZ49225.1"/>
    </source>
</evidence>
<feature type="transmembrane region" description="Helical" evidence="2">
    <location>
        <begin position="319"/>
        <end position="338"/>
    </location>
</feature>
<reference evidence="3" key="1">
    <citation type="submission" date="2019-03" db="EMBL/GenBank/DDBJ databases">
        <title>Afifella sp. nov., isolated from activated sludge.</title>
        <authorList>
            <person name="Li Q."/>
            <person name="Liu Y."/>
        </authorList>
    </citation>
    <scope>NUCLEOTIDE SEQUENCE</scope>
    <source>
        <strain evidence="3">L72</strain>
    </source>
</reference>
<dbReference type="Pfam" id="PF05940">
    <property type="entry name" value="NnrS"/>
    <property type="match status" value="1"/>
</dbReference>
<feature type="transmembrane region" description="Helical" evidence="2">
    <location>
        <begin position="165"/>
        <end position="184"/>
    </location>
</feature>
<keyword evidence="2" id="KW-0812">Transmembrane</keyword>
<keyword evidence="2" id="KW-1133">Transmembrane helix</keyword>
<organism evidence="3 4">
    <name type="scientific">Propylenella binzhouense</name>
    <dbReference type="NCBI Taxonomy" id="2555902"/>
    <lineage>
        <taxon>Bacteria</taxon>
        <taxon>Pseudomonadati</taxon>
        <taxon>Pseudomonadota</taxon>
        <taxon>Alphaproteobacteria</taxon>
        <taxon>Hyphomicrobiales</taxon>
        <taxon>Propylenellaceae</taxon>
        <taxon>Propylenella</taxon>
    </lineage>
</organism>
<feature type="transmembrane region" description="Helical" evidence="2">
    <location>
        <begin position="261"/>
        <end position="277"/>
    </location>
</feature>
<feature type="transmembrane region" description="Helical" evidence="2">
    <location>
        <begin position="84"/>
        <end position="102"/>
    </location>
</feature>
<sequence>MPPAARSGDRSVPRVRVAAGDRSIDRRGRRRAGPAFLRDGFRPFFLLGALWAGLAVPAWVFLFLTGREPAGPFPGLAWHVHEMLFGYLAAVIAGFVLTAIPNWTGRLPLSGPPLAALVALWAAGRAAVLLVPQPLSALAVDLAFPLVLAASVWREILAGRNFRNLPVAILVSLFGAANPLHHLGELIPWLAGYGERAALATAAMLIALVGGRIVPSFTRNWLVRRGAERLPAGFEILDRLALVSAAIALAAWIAAPEARTTGLLLVLAGMLHLVRIARWRGLATWRSGIVLVLHLGALWLGIAFVLLGLSAVFPSEVPAGAALHALTAGAIATMTLAVMTRATLGHTGRPIETGSTTLAIYVLVTLGACLRVAAPFAGAWYPQLLGAGAAAWSASFLLFAIGYGPLLLRPRAGEAQKAARA</sequence>
<dbReference type="EMBL" id="SPKJ01000064">
    <property type="protein sequence ID" value="MYZ49225.1"/>
    <property type="molecule type" value="Genomic_DNA"/>
</dbReference>
<dbReference type="InterPro" id="IPR010266">
    <property type="entry name" value="NnrS"/>
</dbReference>
<gene>
    <name evidence="3" type="ORF">E4O86_16055</name>
</gene>
<evidence type="ECO:0000256" key="1">
    <source>
        <dbReference type="SAM" id="MobiDB-lite"/>
    </source>
</evidence>
<name>A0A964T6X1_9HYPH</name>
<accession>A0A964T6X1</accession>